<proteinExistence type="inferred from homology"/>
<dbReference type="CDD" id="cd05237">
    <property type="entry name" value="UDP_invert_4-6DH_SDR_e"/>
    <property type="match status" value="1"/>
</dbReference>
<accession>A0A1H6TXH8</accession>
<dbReference type="InterPro" id="IPR003869">
    <property type="entry name" value="Polysac_CapD-like"/>
</dbReference>
<feature type="transmembrane region" description="Helical" evidence="2">
    <location>
        <begin position="34"/>
        <end position="59"/>
    </location>
</feature>
<reference evidence="4 5" key="1">
    <citation type="submission" date="2016-10" db="EMBL/GenBank/DDBJ databases">
        <authorList>
            <person name="de Groot N.N."/>
        </authorList>
    </citation>
    <scope>NUCLEOTIDE SEQUENCE [LARGE SCALE GENOMIC DNA]</scope>
    <source>
        <strain evidence="4 5">DSM 23048</strain>
    </source>
</reference>
<dbReference type="EMBL" id="FNYS01000005">
    <property type="protein sequence ID" value="SEI84788.1"/>
    <property type="molecule type" value="Genomic_DNA"/>
</dbReference>
<keyword evidence="2" id="KW-1133">Transmembrane helix</keyword>
<dbReference type="InterPro" id="IPR036291">
    <property type="entry name" value="NAD(P)-bd_dom_sf"/>
</dbReference>
<feature type="transmembrane region" description="Helical" evidence="2">
    <location>
        <begin position="140"/>
        <end position="159"/>
    </location>
</feature>
<feature type="transmembrane region" description="Helical" evidence="2">
    <location>
        <begin position="71"/>
        <end position="88"/>
    </location>
</feature>
<dbReference type="Gene3D" id="3.40.50.720">
    <property type="entry name" value="NAD(P)-binding Rossmann-like Domain"/>
    <property type="match status" value="2"/>
</dbReference>
<evidence type="ECO:0000256" key="2">
    <source>
        <dbReference type="SAM" id="Phobius"/>
    </source>
</evidence>
<sequence>MHYICKSKFCSNYYLEDKMSNAIKRQLKRDTPRGIIFIIDLLIVLFTYFISSLLLTNFFGNFSIELMLKRIPVLFICYIISFLIFKPFKGVIRQTSIKDIENIFTSCLCAGAVVMVISSLQRNEFLGDDLVDYLRYSYSFVLLHLFFTSALLILARLFYSQFYRSYVLDVRNHKRVMIYGAGDSGIITVGALQGDTKIKTHIIGFVDDNDSKKGNRLAGYKIYSPSILDEAFVTSNRIDEIIISIQNVTRERLNDISEVLEKLPVKLKIIPPATDWLDGSYTNKQIKELKIDDLLGRKAIQLDNPIIAREIEDKVVVITGAAGSIGSEIARQVARFNFKKLILVDHAESPLYDVQQTMVSNKADEIIYIVGNIRDEKKMECIFEEYKPNLVYHAAAYKHVPLMESFPYEAIHTNVKGTKVIADLSVKYRVNKFVMVSTDKAVNPTNVMGATKRAAEIYVSSLKDNGVTSFIVTRFGNVLGSNGSVIPLFKRQIDAGGPLTVTHQDITRFFMTIPEACQLVLEASIMGHGGEIFVFDMGKSMKIFDLAKRMIRLSGYSYPDEMDIKITGLRPGEKIFEELLANNENTVKTHHDKIMIAKVRDQDLMALKADLEVLCSYVCKDEGHEDAELLVKQLKAIVPEFKSQNSRFECLDKKEECSVN</sequence>
<dbReference type="PANTHER" id="PTHR43318">
    <property type="entry name" value="UDP-N-ACETYLGLUCOSAMINE 4,6-DEHYDRATASE"/>
    <property type="match status" value="1"/>
</dbReference>
<dbReference type="InterPro" id="IPR029063">
    <property type="entry name" value="SAM-dependent_MTases_sf"/>
</dbReference>
<keyword evidence="2" id="KW-0472">Membrane</keyword>
<evidence type="ECO:0000256" key="1">
    <source>
        <dbReference type="ARBA" id="ARBA00007430"/>
    </source>
</evidence>
<gene>
    <name evidence="4" type="ORF">SAMN04488018_105204</name>
</gene>
<dbReference type="AlphaFoldDB" id="A0A1H6TXH8"/>
<dbReference type="Pfam" id="PF02719">
    <property type="entry name" value="Polysacc_synt_2"/>
    <property type="match status" value="1"/>
</dbReference>
<feature type="domain" description="Polysaccharide biosynthesis protein CapD-like" evidence="3">
    <location>
        <begin position="316"/>
        <end position="598"/>
    </location>
</feature>
<evidence type="ECO:0000313" key="5">
    <source>
        <dbReference type="Proteomes" id="UP000183077"/>
    </source>
</evidence>
<dbReference type="Proteomes" id="UP000183077">
    <property type="component" value="Unassembled WGS sequence"/>
</dbReference>
<comment type="similarity">
    <text evidence="1">Belongs to the polysaccharide synthase family.</text>
</comment>
<evidence type="ECO:0000259" key="3">
    <source>
        <dbReference type="Pfam" id="PF02719"/>
    </source>
</evidence>
<keyword evidence="2" id="KW-0812">Transmembrane</keyword>
<dbReference type="SUPFAM" id="SSF53335">
    <property type="entry name" value="S-adenosyl-L-methionine-dependent methyltransferases"/>
    <property type="match status" value="1"/>
</dbReference>
<dbReference type="Pfam" id="PF13727">
    <property type="entry name" value="CoA_binding_3"/>
    <property type="match status" value="1"/>
</dbReference>
<feature type="transmembrane region" description="Helical" evidence="2">
    <location>
        <begin position="100"/>
        <end position="120"/>
    </location>
</feature>
<dbReference type="PANTHER" id="PTHR43318:SF1">
    <property type="entry name" value="POLYSACCHARIDE BIOSYNTHESIS PROTEIN EPSC-RELATED"/>
    <property type="match status" value="1"/>
</dbReference>
<organism evidence="4 5">
    <name type="scientific">Myroides marinus</name>
    <dbReference type="NCBI Taxonomy" id="703342"/>
    <lineage>
        <taxon>Bacteria</taxon>
        <taxon>Pseudomonadati</taxon>
        <taxon>Bacteroidota</taxon>
        <taxon>Flavobacteriia</taxon>
        <taxon>Flavobacteriales</taxon>
        <taxon>Flavobacteriaceae</taxon>
        <taxon>Myroides</taxon>
    </lineage>
</organism>
<dbReference type="SUPFAM" id="SSF51735">
    <property type="entry name" value="NAD(P)-binding Rossmann-fold domains"/>
    <property type="match status" value="1"/>
</dbReference>
<evidence type="ECO:0000313" key="4">
    <source>
        <dbReference type="EMBL" id="SEI84788.1"/>
    </source>
</evidence>
<dbReference type="InterPro" id="IPR051203">
    <property type="entry name" value="Polysaccharide_Synthase-Rel"/>
</dbReference>
<protein>
    <submittedName>
        <fullName evidence="4">NDP-sugar epimerase, includes UDP-GlcNAc-inverting 4,6-dehydratase FlaA1 and capsular polysaccharide biosynthesis protein EpsC</fullName>
    </submittedName>
</protein>
<name>A0A1H6TXH8_9FLAO</name>